<reference evidence="2 3" key="1">
    <citation type="submission" date="2024-02" db="EMBL/GenBank/DDBJ databases">
        <authorList>
            <person name="Alasadi S."/>
            <person name="Hussein S.A."/>
        </authorList>
    </citation>
    <scope>NUCLEOTIDE SEQUENCE [LARGE SCALE GENOMIC DNA]</scope>
    <source>
        <strain evidence="2 3">GJ_SRA_44_2022</strain>
    </source>
</reference>
<dbReference type="InterPro" id="IPR043777">
    <property type="entry name" value="DUF5719"/>
</dbReference>
<dbReference type="Proteomes" id="UP001377573">
    <property type="component" value="Chromosome"/>
</dbReference>
<keyword evidence="3" id="KW-1185">Reference proteome</keyword>
<sequence length="460" mass="45990">MTGTRAFRVVATSARLATGVVVAAACVVGVVAAVHAPWPTVTHEPAQEQVTPLPGDSVLLCSGDFRALGRNTAAPLEMRAAGTPRVTAGGTSGAPTSSGLAAPDLVDGDDVPVLTGAVEGRSAPLIAGAESVRLAADDLAGLAASPCGVPRLESWLIGGSVGTGAEDVVLLANASDVAATVTLAVYGTARGGRTVIVPPRTQTALPLTSVAAGNDVPVVKVSAVGAPVRAVLQSALMRVLDPVGADQQEAVAGPQQHLVLPGVQAFETEGDQGDMTVLRLLAPGADATARVRVTGQSGAAGLDEFVVPLTADEPTQVSLSGLEPGTYTVEIDADAPVVAGVRQQDGFGADSDFAWVTPAPQIDTEVAFAVPAGPSPKLQLANPADEEVTVTLRTIEGDAPQEITVPAGGTRAVEVRADRSYLLQPAGPVHAAVTLTGAGALAVLPVPAPAGVESSITVYP</sequence>
<protein>
    <submittedName>
        <fullName evidence="2">DUF5719 family protein</fullName>
    </submittedName>
</protein>
<organism evidence="2 3">
    <name type="scientific">Microbacterium paraoxydans</name>
    <dbReference type="NCBI Taxonomy" id="199592"/>
    <lineage>
        <taxon>Bacteria</taxon>
        <taxon>Bacillati</taxon>
        <taxon>Actinomycetota</taxon>
        <taxon>Actinomycetes</taxon>
        <taxon>Micrococcales</taxon>
        <taxon>Microbacteriaceae</taxon>
        <taxon>Microbacterium</taxon>
    </lineage>
</organism>
<evidence type="ECO:0000313" key="3">
    <source>
        <dbReference type="Proteomes" id="UP001377573"/>
    </source>
</evidence>
<evidence type="ECO:0000256" key="1">
    <source>
        <dbReference type="SAM" id="MobiDB-lite"/>
    </source>
</evidence>
<dbReference type="Pfam" id="PF18986">
    <property type="entry name" value="DUF5719"/>
    <property type="match status" value="1"/>
</dbReference>
<accession>A0ABZ2HSF2</accession>
<dbReference type="RefSeq" id="WP_085607147.1">
    <property type="nucleotide sequence ID" value="NZ_CP146240.1"/>
</dbReference>
<dbReference type="EMBL" id="CP146240">
    <property type="protein sequence ID" value="WWS83854.1"/>
    <property type="molecule type" value="Genomic_DNA"/>
</dbReference>
<name>A0ABZ2HSF2_9MICO</name>
<dbReference type="PROSITE" id="PS51257">
    <property type="entry name" value="PROKAR_LIPOPROTEIN"/>
    <property type="match status" value="1"/>
</dbReference>
<evidence type="ECO:0000313" key="2">
    <source>
        <dbReference type="EMBL" id="WWS83854.1"/>
    </source>
</evidence>
<feature type="region of interest" description="Disordered" evidence="1">
    <location>
        <begin position="81"/>
        <end position="102"/>
    </location>
</feature>
<gene>
    <name evidence="2" type="ORF">V8Z62_11130</name>
</gene>
<feature type="compositionally biased region" description="Low complexity" evidence="1">
    <location>
        <begin position="87"/>
        <end position="102"/>
    </location>
</feature>
<proteinExistence type="predicted"/>